<evidence type="ECO:0000256" key="1">
    <source>
        <dbReference type="ARBA" id="ARBA00008721"/>
    </source>
</evidence>
<evidence type="ECO:0000256" key="6">
    <source>
        <dbReference type="ARBA" id="ARBA00022833"/>
    </source>
</evidence>
<protein>
    <submittedName>
        <fullName evidence="10">M43 family zinc metalloprotease</fullName>
    </submittedName>
</protein>
<evidence type="ECO:0000256" key="7">
    <source>
        <dbReference type="ARBA" id="ARBA00023049"/>
    </source>
</evidence>
<dbReference type="Proteomes" id="UP001403385">
    <property type="component" value="Unassembled WGS sequence"/>
</dbReference>
<dbReference type="AlphaFoldDB" id="A0AAW9RVG2"/>
<dbReference type="PANTHER" id="PTHR47466:SF1">
    <property type="entry name" value="METALLOPROTEASE MEP1 (AFU_ORTHOLOGUE AFUA_1G07730)-RELATED"/>
    <property type="match status" value="1"/>
</dbReference>
<evidence type="ECO:0000256" key="4">
    <source>
        <dbReference type="ARBA" id="ARBA00022729"/>
    </source>
</evidence>
<sequence>MKTIILLIIISGLLFSCEENDTPPVETPVALYTLPVVVHIIHSGEDVGEGANLPEERVREQIKSLNDDFRRVPGTLGENNSPLSDDAFIQFKLAEIDPEGNPTNGIHRVNYFDAENETDLFDKLPTIAYWNPEKYLNIWVYGGLPPNTLAGRASLPTTDLPGLEDELGTIGDAVMINVHHFGKSDVEGPLNLGKTLTHEMGHFLGLLHVWGKVHEGKPCLEFDDFVEDTPPVSNAIDCNGGTPLACDGQPAPVNNYMNLTADKCLNMFTKGQIERMRYVLENAVRRKSLLTSEAIDR</sequence>
<keyword evidence="5" id="KW-0378">Hydrolase</keyword>
<dbReference type="RefSeq" id="WP_346821551.1">
    <property type="nucleotide sequence ID" value="NZ_JBDKWZ010000006.1"/>
</dbReference>
<evidence type="ECO:0000256" key="2">
    <source>
        <dbReference type="ARBA" id="ARBA00022670"/>
    </source>
</evidence>
<comment type="caution">
    <text evidence="10">The sequence shown here is derived from an EMBL/GenBank/DDBJ whole genome shotgun (WGS) entry which is preliminary data.</text>
</comment>
<reference evidence="10 11" key="1">
    <citation type="submission" date="2024-04" db="EMBL/GenBank/DDBJ databases">
        <title>Novel genus in family Flammeovirgaceae.</title>
        <authorList>
            <person name="Nguyen T.H."/>
            <person name="Vuong T.Q."/>
            <person name="Le H."/>
            <person name="Kim S.-G."/>
        </authorList>
    </citation>
    <scope>NUCLEOTIDE SEQUENCE [LARGE SCALE GENOMIC DNA]</scope>
    <source>
        <strain evidence="10 11">JCM 23209</strain>
    </source>
</reference>
<comment type="similarity">
    <text evidence="1">Belongs to the peptidase M43B family.</text>
</comment>
<keyword evidence="11" id="KW-1185">Reference proteome</keyword>
<dbReference type="Pfam" id="PF05572">
    <property type="entry name" value="Peptidase_M43"/>
    <property type="match status" value="1"/>
</dbReference>
<keyword evidence="4" id="KW-0732">Signal</keyword>
<evidence type="ECO:0000259" key="9">
    <source>
        <dbReference type="Pfam" id="PF05572"/>
    </source>
</evidence>
<keyword evidence="7 10" id="KW-0482">Metalloprotease</keyword>
<dbReference type="GO" id="GO:0008237">
    <property type="term" value="F:metallopeptidase activity"/>
    <property type="evidence" value="ECO:0007669"/>
    <property type="project" value="UniProtKB-KW"/>
</dbReference>
<accession>A0AAW9RVG2</accession>
<evidence type="ECO:0000256" key="5">
    <source>
        <dbReference type="ARBA" id="ARBA00022801"/>
    </source>
</evidence>
<dbReference type="PANTHER" id="PTHR47466">
    <property type="match status" value="1"/>
</dbReference>
<name>A0AAW9RVG2_9BACT</name>
<keyword evidence="3" id="KW-0479">Metal-binding</keyword>
<dbReference type="InterPro" id="IPR024079">
    <property type="entry name" value="MetalloPept_cat_dom_sf"/>
</dbReference>
<dbReference type="SUPFAM" id="SSF55486">
    <property type="entry name" value="Metalloproteases ('zincins'), catalytic domain"/>
    <property type="match status" value="1"/>
</dbReference>
<dbReference type="Gene3D" id="3.40.390.10">
    <property type="entry name" value="Collagenase (Catalytic Domain)"/>
    <property type="match status" value="1"/>
</dbReference>
<keyword evidence="6" id="KW-0862">Zinc</keyword>
<feature type="domain" description="Peptidase M43 pregnancy-associated plasma-A" evidence="9">
    <location>
        <begin position="128"/>
        <end position="281"/>
    </location>
</feature>
<evidence type="ECO:0000256" key="3">
    <source>
        <dbReference type="ARBA" id="ARBA00022723"/>
    </source>
</evidence>
<evidence type="ECO:0000313" key="11">
    <source>
        <dbReference type="Proteomes" id="UP001403385"/>
    </source>
</evidence>
<keyword evidence="2" id="KW-0645">Protease</keyword>
<dbReference type="GO" id="GO:0006508">
    <property type="term" value="P:proteolysis"/>
    <property type="evidence" value="ECO:0007669"/>
    <property type="project" value="UniProtKB-KW"/>
</dbReference>
<dbReference type="InterPro" id="IPR008754">
    <property type="entry name" value="Peptidase_M43"/>
</dbReference>
<dbReference type="PROSITE" id="PS51257">
    <property type="entry name" value="PROKAR_LIPOPROTEIN"/>
    <property type="match status" value="1"/>
</dbReference>
<keyword evidence="8" id="KW-1015">Disulfide bond</keyword>
<dbReference type="GO" id="GO:0046872">
    <property type="term" value="F:metal ion binding"/>
    <property type="evidence" value="ECO:0007669"/>
    <property type="project" value="UniProtKB-KW"/>
</dbReference>
<dbReference type="EMBL" id="JBDKWZ010000006">
    <property type="protein sequence ID" value="MEN7548774.1"/>
    <property type="molecule type" value="Genomic_DNA"/>
</dbReference>
<evidence type="ECO:0000313" key="10">
    <source>
        <dbReference type="EMBL" id="MEN7548774.1"/>
    </source>
</evidence>
<gene>
    <name evidence="10" type="ORF">AAG747_12710</name>
</gene>
<organism evidence="10 11">
    <name type="scientific">Rapidithrix thailandica</name>
    <dbReference type="NCBI Taxonomy" id="413964"/>
    <lineage>
        <taxon>Bacteria</taxon>
        <taxon>Pseudomonadati</taxon>
        <taxon>Bacteroidota</taxon>
        <taxon>Cytophagia</taxon>
        <taxon>Cytophagales</taxon>
        <taxon>Flammeovirgaceae</taxon>
        <taxon>Rapidithrix</taxon>
    </lineage>
</organism>
<proteinExistence type="inferred from homology"/>
<evidence type="ECO:0000256" key="8">
    <source>
        <dbReference type="ARBA" id="ARBA00023157"/>
    </source>
</evidence>